<organism evidence="2 3">
    <name type="scientific">Geodia barretti</name>
    <name type="common">Barrett's horny sponge</name>
    <dbReference type="NCBI Taxonomy" id="519541"/>
    <lineage>
        <taxon>Eukaryota</taxon>
        <taxon>Metazoa</taxon>
        <taxon>Porifera</taxon>
        <taxon>Demospongiae</taxon>
        <taxon>Heteroscleromorpha</taxon>
        <taxon>Tetractinellida</taxon>
        <taxon>Astrophorina</taxon>
        <taxon>Geodiidae</taxon>
        <taxon>Geodia</taxon>
    </lineage>
</organism>
<dbReference type="Proteomes" id="UP001174909">
    <property type="component" value="Unassembled WGS sequence"/>
</dbReference>
<comment type="caution">
    <text evidence="2">The sequence shown here is derived from an EMBL/GenBank/DDBJ whole genome shotgun (WGS) entry which is preliminary data.</text>
</comment>
<dbReference type="InterPro" id="IPR011029">
    <property type="entry name" value="DEATH-like_dom_sf"/>
</dbReference>
<evidence type="ECO:0000313" key="3">
    <source>
        <dbReference type="Proteomes" id="UP001174909"/>
    </source>
</evidence>
<name>A0AA35S0F7_GEOBA</name>
<dbReference type="Gene3D" id="1.10.533.10">
    <property type="entry name" value="Death Domain, Fas"/>
    <property type="match status" value="1"/>
</dbReference>
<feature type="non-terminal residue" evidence="2">
    <location>
        <position position="141"/>
    </location>
</feature>
<dbReference type="AlphaFoldDB" id="A0AA35S0F7"/>
<accession>A0AA35S0F7</accession>
<evidence type="ECO:0000313" key="2">
    <source>
        <dbReference type="EMBL" id="CAI8020437.1"/>
    </source>
</evidence>
<evidence type="ECO:0000256" key="1">
    <source>
        <dbReference type="SAM" id="MobiDB-lite"/>
    </source>
</evidence>
<dbReference type="CDD" id="cd01670">
    <property type="entry name" value="Death"/>
    <property type="match status" value="1"/>
</dbReference>
<keyword evidence="3" id="KW-1185">Reference proteome</keyword>
<gene>
    <name evidence="2" type="ORF">GBAR_LOCUS12225</name>
</gene>
<dbReference type="EMBL" id="CASHTH010001829">
    <property type="protein sequence ID" value="CAI8020437.1"/>
    <property type="molecule type" value="Genomic_DNA"/>
</dbReference>
<feature type="region of interest" description="Disordered" evidence="1">
    <location>
        <begin position="95"/>
        <end position="141"/>
    </location>
</feature>
<proteinExistence type="predicted"/>
<feature type="compositionally biased region" description="Low complexity" evidence="1">
    <location>
        <begin position="119"/>
        <end position="133"/>
    </location>
</feature>
<sequence>MAENPADRVFSKEDIPTLINILTPVASKCYALGLQLGLKDWQIENIEKNRHDCESQLRDILVKRLNQEEPLSWRDLVTALRSDSVGEHRVAHEIESHFTSPSTPHQARPNVSLPHCDTSLSSSSSQLPSQQNQPERRPTTS</sequence>
<reference evidence="2" key="1">
    <citation type="submission" date="2023-03" db="EMBL/GenBank/DDBJ databases">
        <authorList>
            <person name="Steffen K."/>
            <person name="Cardenas P."/>
        </authorList>
    </citation>
    <scope>NUCLEOTIDE SEQUENCE</scope>
</reference>
<protein>
    <submittedName>
        <fullName evidence="2">Uncharacterized protein</fullName>
    </submittedName>
</protein>